<keyword evidence="5 6" id="KW-0472">Membrane</keyword>
<reference evidence="8 9" key="1">
    <citation type="journal article" date="2014" name="BMC Genomics">
        <title>Genome and secretome analysis of the hemibiotrophic fungal pathogen, Moniliophthora roreri, which causes frosty pod rot disease of cacao: mechanisms of the biotrophic and necrotrophic phases.</title>
        <authorList>
            <person name="Meinhardt L.W."/>
            <person name="Costa G.G.L."/>
            <person name="Thomazella D.P.T."/>
            <person name="Teixeira P.J.P.L."/>
            <person name="Carazzolle M.F."/>
            <person name="Schuster S.C."/>
            <person name="Carlson J.E."/>
            <person name="Guiltinan M.J."/>
            <person name="Mieczkowski P."/>
            <person name="Farmer A."/>
            <person name="Ramaraj T."/>
            <person name="Crozier J."/>
            <person name="Davis R.E."/>
            <person name="Shao J."/>
            <person name="Melnick R.L."/>
            <person name="Pereira G.A.G."/>
            <person name="Bailey B.A."/>
        </authorList>
    </citation>
    <scope>NUCLEOTIDE SEQUENCE [LARGE SCALE GENOMIC DNA]</scope>
    <source>
        <strain evidence="8 9">MCA 2997</strain>
    </source>
</reference>
<organism evidence="8 9">
    <name type="scientific">Moniliophthora roreri (strain MCA 2997)</name>
    <name type="common">Cocoa frosty pod rot fungus</name>
    <name type="synonym">Crinipellis roreri</name>
    <dbReference type="NCBI Taxonomy" id="1381753"/>
    <lineage>
        <taxon>Eukaryota</taxon>
        <taxon>Fungi</taxon>
        <taxon>Dikarya</taxon>
        <taxon>Basidiomycota</taxon>
        <taxon>Agaricomycotina</taxon>
        <taxon>Agaricomycetes</taxon>
        <taxon>Agaricomycetidae</taxon>
        <taxon>Agaricales</taxon>
        <taxon>Marasmiineae</taxon>
        <taxon>Marasmiaceae</taxon>
        <taxon>Moniliophthora</taxon>
    </lineage>
</organism>
<dbReference type="STRING" id="1381753.V2WZK7"/>
<feature type="transmembrane region" description="Helical" evidence="6">
    <location>
        <begin position="25"/>
        <end position="43"/>
    </location>
</feature>
<dbReference type="KEGG" id="mrr:Moror_4686"/>
<dbReference type="PANTHER" id="PTHR43791:SF64">
    <property type="entry name" value="MAJOR FACILITATOR SUPERFAMILY (MFS) PROFILE DOMAIN-CONTAINING PROTEIN"/>
    <property type="match status" value="1"/>
</dbReference>
<dbReference type="EMBL" id="AWSO01000295">
    <property type="protein sequence ID" value="ESK92288.1"/>
    <property type="molecule type" value="Genomic_DNA"/>
</dbReference>
<evidence type="ECO:0000313" key="9">
    <source>
        <dbReference type="Proteomes" id="UP000017559"/>
    </source>
</evidence>
<protein>
    <submittedName>
        <fullName evidence="8">Major facilitator superfamily transporter</fullName>
    </submittedName>
</protein>
<evidence type="ECO:0000259" key="7">
    <source>
        <dbReference type="PROSITE" id="PS50850"/>
    </source>
</evidence>
<proteinExistence type="predicted"/>
<dbReference type="InterPro" id="IPR020846">
    <property type="entry name" value="MFS_dom"/>
</dbReference>
<dbReference type="PROSITE" id="PS50850">
    <property type="entry name" value="MFS"/>
    <property type="match status" value="1"/>
</dbReference>
<evidence type="ECO:0000313" key="8">
    <source>
        <dbReference type="EMBL" id="ESK92288.1"/>
    </source>
</evidence>
<gene>
    <name evidence="8" type="ORF">Moror_4686</name>
</gene>
<feature type="transmembrane region" description="Helical" evidence="6">
    <location>
        <begin position="50"/>
        <end position="70"/>
    </location>
</feature>
<dbReference type="GO" id="GO:0016020">
    <property type="term" value="C:membrane"/>
    <property type="evidence" value="ECO:0007669"/>
    <property type="project" value="UniProtKB-SubCell"/>
</dbReference>
<evidence type="ECO:0000256" key="3">
    <source>
        <dbReference type="ARBA" id="ARBA00022692"/>
    </source>
</evidence>
<dbReference type="InterPro" id="IPR011701">
    <property type="entry name" value="MFS"/>
</dbReference>
<dbReference type="Proteomes" id="UP000017559">
    <property type="component" value="Unassembled WGS sequence"/>
</dbReference>
<dbReference type="InterPro" id="IPR036259">
    <property type="entry name" value="MFS_trans_sf"/>
</dbReference>
<dbReference type="Pfam" id="PF07690">
    <property type="entry name" value="MFS_1"/>
    <property type="match status" value="1"/>
</dbReference>
<feature type="transmembrane region" description="Helical" evidence="6">
    <location>
        <begin position="145"/>
        <end position="167"/>
    </location>
</feature>
<accession>V2WZK7</accession>
<evidence type="ECO:0000256" key="4">
    <source>
        <dbReference type="ARBA" id="ARBA00022989"/>
    </source>
</evidence>
<keyword evidence="4 6" id="KW-1133">Transmembrane helix</keyword>
<dbReference type="SUPFAM" id="SSF103473">
    <property type="entry name" value="MFS general substrate transporter"/>
    <property type="match status" value="1"/>
</dbReference>
<comment type="caution">
    <text evidence="8">The sequence shown here is derived from an EMBL/GenBank/DDBJ whole genome shotgun (WGS) entry which is preliminary data.</text>
</comment>
<feature type="transmembrane region" description="Helical" evidence="6">
    <location>
        <begin position="111"/>
        <end position="133"/>
    </location>
</feature>
<dbReference type="OrthoDB" id="3639251at2759"/>
<keyword evidence="3 6" id="KW-0812">Transmembrane</keyword>
<evidence type="ECO:0000256" key="6">
    <source>
        <dbReference type="SAM" id="Phobius"/>
    </source>
</evidence>
<keyword evidence="2" id="KW-0813">Transport</keyword>
<comment type="subcellular location">
    <subcellularLocation>
        <location evidence="1">Membrane</location>
        <topology evidence="1">Multi-pass membrane protein</topology>
    </subcellularLocation>
</comment>
<dbReference type="AlphaFoldDB" id="V2WZK7"/>
<dbReference type="PANTHER" id="PTHR43791">
    <property type="entry name" value="PERMEASE-RELATED"/>
    <property type="match status" value="1"/>
</dbReference>
<name>V2WZK7_MONRO</name>
<dbReference type="HOGENOM" id="CLU_1489497_0_0_1"/>
<evidence type="ECO:0000256" key="5">
    <source>
        <dbReference type="ARBA" id="ARBA00023136"/>
    </source>
</evidence>
<sequence length="181" mass="20061">MDQSNTTQAYMKNALQLNGNELVEFATFYSISYAITIVPSQLLQTKLRPLLWLPLCEVLWGVFTLLTFVAPNAKAIYALRFLTGMTEASAWPGLVTCILNWYTPSEYGKRIAIFGISGVAGSMFLGILQAAPYKNLNGHHSLEGWQWLFIVTGCITIVLGLIGFIAVPDSPLNTRAIWLNQ</sequence>
<evidence type="ECO:0000256" key="1">
    <source>
        <dbReference type="ARBA" id="ARBA00004141"/>
    </source>
</evidence>
<evidence type="ECO:0000256" key="2">
    <source>
        <dbReference type="ARBA" id="ARBA00022448"/>
    </source>
</evidence>
<keyword evidence="9" id="KW-1185">Reference proteome</keyword>
<dbReference type="Gene3D" id="1.20.1250.20">
    <property type="entry name" value="MFS general substrate transporter like domains"/>
    <property type="match status" value="1"/>
</dbReference>
<feature type="domain" description="Major facilitator superfamily (MFS) profile" evidence="7">
    <location>
        <begin position="1"/>
        <end position="181"/>
    </location>
</feature>
<dbReference type="GO" id="GO:0022857">
    <property type="term" value="F:transmembrane transporter activity"/>
    <property type="evidence" value="ECO:0007669"/>
    <property type="project" value="InterPro"/>
</dbReference>